<dbReference type="SMART" id="SM00554">
    <property type="entry name" value="FAS1"/>
    <property type="match status" value="2"/>
</dbReference>
<dbReference type="GO" id="GO:0050839">
    <property type="term" value="F:cell adhesion molecule binding"/>
    <property type="evidence" value="ECO:0007669"/>
    <property type="project" value="TreeGrafter"/>
</dbReference>
<dbReference type="InterPro" id="IPR036378">
    <property type="entry name" value="FAS1_dom_sf"/>
</dbReference>
<gene>
    <name evidence="2" type="ORF">GSLYS_00005122001</name>
</gene>
<evidence type="ECO:0000259" key="1">
    <source>
        <dbReference type="PROSITE" id="PS50213"/>
    </source>
</evidence>
<organism evidence="2 3">
    <name type="scientific">Lymnaea stagnalis</name>
    <name type="common">Great pond snail</name>
    <name type="synonym">Helix stagnalis</name>
    <dbReference type="NCBI Taxonomy" id="6523"/>
    <lineage>
        <taxon>Eukaryota</taxon>
        <taxon>Metazoa</taxon>
        <taxon>Spiralia</taxon>
        <taxon>Lophotrochozoa</taxon>
        <taxon>Mollusca</taxon>
        <taxon>Gastropoda</taxon>
        <taxon>Heterobranchia</taxon>
        <taxon>Euthyneura</taxon>
        <taxon>Panpulmonata</taxon>
        <taxon>Hygrophila</taxon>
        <taxon>Lymnaeoidea</taxon>
        <taxon>Lymnaeidae</taxon>
        <taxon>Lymnaea</taxon>
    </lineage>
</organism>
<reference evidence="2 3" key="1">
    <citation type="submission" date="2024-04" db="EMBL/GenBank/DDBJ databases">
        <authorList>
            <consortium name="Genoscope - CEA"/>
            <person name="William W."/>
        </authorList>
    </citation>
    <scope>NUCLEOTIDE SEQUENCE [LARGE SCALE GENOMIC DNA]</scope>
</reference>
<dbReference type="PANTHER" id="PTHR10900">
    <property type="entry name" value="PERIOSTIN-RELATED"/>
    <property type="match status" value="1"/>
</dbReference>
<dbReference type="Gene3D" id="2.30.180.10">
    <property type="entry name" value="FAS1 domain"/>
    <property type="match status" value="2"/>
</dbReference>
<evidence type="ECO:0000313" key="3">
    <source>
        <dbReference type="Proteomes" id="UP001497497"/>
    </source>
</evidence>
<name>A0AAV2HBQ1_LYMST</name>
<dbReference type="PANTHER" id="PTHR10900:SF124">
    <property type="entry name" value="FI05614P"/>
    <property type="match status" value="1"/>
</dbReference>
<dbReference type="AlphaFoldDB" id="A0AAV2HBQ1"/>
<dbReference type="Pfam" id="PF02469">
    <property type="entry name" value="Fasciclin"/>
    <property type="match status" value="2"/>
</dbReference>
<dbReference type="GO" id="GO:0007155">
    <property type="term" value="P:cell adhesion"/>
    <property type="evidence" value="ECO:0007669"/>
    <property type="project" value="TreeGrafter"/>
</dbReference>
<comment type="caution">
    <text evidence="2">The sequence shown here is derived from an EMBL/GenBank/DDBJ whole genome shotgun (WGS) entry which is preliminary data.</text>
</comment>
<feature type="domain" description="FAS1" evidence="1">
    <location>
        <begin position="27"/>
        <end position="159"/>
    </location>
</feature>
<feature type="domain" description="FAS1" evidence="1">
    <location>
        <begin position="164"/>
        <end position="293"/>
    </location>
</feature>
<proteinExistence type="predicted"/>
<dbReference type="GO" id="GO:0030198">
    <property type="term" value="P:extracellular matrix organization"/>
    <property type="evidence" value="ECO:0007669"/>
    <property type="project" value="TreeGrafter"/>
</dbReference>
<dbReference type="Proteomes" id="UP001497497">
    <property type="component" value="Unassembled WGS sequence"/>
</dbReference>
<keyword evidence="3" id="KW-1185">Reference proteome</keyword>
<dbReference type="InterPro" id="IPR000782">
    <property type="entry name" value="FAS1_domain"/>
</dbReference>
<accession>A0AAV2HBQ1</accession>
<dbReference type="GO" id="GO:0031012">
    <property type="term" value="C:extracellular matrix"/>
    <property type="evidence" value="ECO:0007669"/>
    <property type="project" value="TreeGrafter"/>
</dbReference>
<dbReference type="FunFam" id="2.30.180.10:FF:000032">
    <property type="entry name" value="Fasciclin domain-containing protein, putative"/>
    <property type="match status" value="2"/>
</dbReference>
<dbReference type="InterPro" id="IPR050904">
    <property type="entry name" value="Adhesion/Biosynth-related"/>
</dbReference>
<dbReference type="PROSITE" id="PS50213">
    <property type="entry name" value="FAS1"/>
    <property type="match status" value="2"/>
</dbReference>
<dbReference type="SUPFAM" id="SSF82153">
    <property type="entry name" value="FAS1 domain"/>
    <property type="match status" value="2"/>
</dbReference>
<sequence length="306" mass="31961">MLKNKHRLNKMYLTVASVLAVIHLVRAGSVLDAAKANGATTLYNLVVSADLKPALDTTKDITLFAPSDAAVSSLPASLVQALTSNKTLLQEVLKFHVVPSLAPASSIKNDQLLPTLAGNAHIRTNIYKSGQVVTAEGSVVTKADIQADNGIVHIIDRVMYPIPTQSIPVALNLNNATSTIGYLILKADLVTALSAQSFTVFAPSNDAVNKLPGHTYVDLLVNFTQLITVLKNHVVPGTIYSAGLSDGQKLTTLAGTQLEVKINSGSVTVGGAKVTWADVGTTNGVIHLIDSLLIPAGHGDPGVIVG</sequence>
<dbReference type="GO" id="GO:0005615">
    <property type="term" value="C:extracellular space"/>
    <property type="evidence" value="ECO:0007669"/>
    <property type="project" value="TreeGrafter"/>
</dbReference>
<dbReference type="EMBL" id="CAXITT010000079">
    <property type="protein sequence ID" value="CAL1530997.1"/>
    <property type="molecule type" value="Genomic_DNA"/>
</dbReference>
<evidence type="ECO:0000313" key="2">
    <source>
        <dbReference type="EMBL" id="CAL1530997.1"/>
    </source>
</evidence>
<protein>
    <recommendedName>
        <fullName evidence="1">FAS1 domain-containing protein</fullName>
    </recommendedName>
</protein>